<dbReference type="InterPro" id="IPR003115">
    <property type="entry name" value="ParB_N"/>
</dbReference>
<dbReference type="OrthoDB" id="7908920at2"/>
<evidence type="ECO:0000313" key="5">
    <source>
        <dbReference type="Proteomes" id="UP000037822"/>
    </source>
</evidence>
<evidence type="ECO:0000256" key="1">
    <source>
        <dbReference type="ARBA" id="ARBA00006295"/>
    </source>
</evidence>
<dbReference type="Pfam" id="PF02195">
    <property type="entry name" value="ParB_N"/>
    <property type="match status" value="1"/>
</dbReference>
<name>A0A0N1F2Z0_9HYPH</name>
<dbReference type="GO" id="GO:0005694">
    <property type="term" value="C:chromosome"/>
    <property type="evidence" value="ECO:0007669"/>
    <property type="project" value="TreeGrafter"/>
</dbReference>
<dbReference type="PANTHER" id="PTHR33375">
    <property type="entry name" value="CHROMOSOME-PARTITIONING PROTEIN PARB-RELATED"/>
    <property type="match status" value="1"/>
</dbReference>
<comment type="caution">
    <text evidence="4">The sequence shown here is derived from an EMBL/GenBank/DDBJ whole genome shotgun (WGS) entry which is preliminary data.</text>
</comment>
<feature type="region of interest" description="Disordered" evidence="2">
    <location>
        <begin position="1"/>
        <end position="32"/>
    </location>
</feature>
<dbReference type="PANTHER" id="PTHR33375:SF1">
    <property type="entry name" value="CHROMOSOME-PARTITIONING PROTEIN PARB-RELATED"/>
    <property type="match status" value="1"/>
</dbReference>
<sequence>MGKRAGGKSILANFGSFSQPDTAAPNAPGADVGSMAAQPLARVGAGVIGATQRSLTELREERDRLMALVDAGGGVDIDPKLIDPSPFPDRLPDDDDLDFAALKTLISEEGQKVPIQVRRHPSHEGRYQVVYGHRRWRAASDLGIKVKATILALSDVELVVAQGIENAARQDLSWVERALFAKRMDDAGIRSRDVRAALSVDDPELARLRAVSRVLPVEIIEAIGRAPKVGRPRWTALAAAIGNDTSALDRVRKALSDDKVSALPSDERFKWALAAVTPPVARPRREMKLRSPAGRVVGKAMFSNDDVRLSVSAGHGQAFSAFLEGELPVLMERFFAREGEA</sequence>
<keyword evidence="5" id="KW-1185">Reference proteome</keyword>
<dbReference type="EMBL" id="LGSZ01000051">
    <property type="protein sequence ID" value="KPH79298.1"/>
    <property type="molecule type" value="Genomic_DNA"/>
</dbReference>
<dbReference type="CDD" id="cd16405">
    <property type="entry name" value="RepB_like_N"/>
    <property type="match status" value="1"/>
</dbReference>
<accession>A0A0N1F2Z0</accession>
<comment type="similarity">
    <text evidence="1">Belongs to the ParB family.</text>
</comment>
<dbReference type="GO" id="GO:0007059">
    <property type="term" value="P:chromosome segregation"/>
    <property type="evidence" value="ECO:0007669"/>
    <property type="project" value="TreeGrafter"/>
</dbReference>
<dbReference type="GO" id="GO:0003677">
    <property type="term" value="F:DNA binding"/>
    <property type="evidence" value="ECO:0007669"/>
    <property type="project" value="InterPro"/>
</dbReference>
<dbReference type="InterPro" id="IPR036086">
    <property type="entry name" value="ParB/Sulfiredoxin_sf"/>
</dbReference>
<dbReference type="InterPro" id="IPR050336">
    <property type="entry name" value="Chromosome_partition/occlusion"/>
</dbReference>
<dbReference type="PATRIC" id="fig|1526658.3.peg.4688"/>
<gene>
    <name evidence="4" type="ORF">AE618_19330</name>
</gene>
<evidence type="ECO:0000256" key="2">
    <source>
        <dbReference type="SAM" id="MobiDB-lite"/>
    </source>
</evidence>
<dbReference type="SUPFAM" id="SSF109709">
    <property type="entry name" value="KorB DNA-binding domain-like"/>
    <property type="match status" value="1"/>
</dbReference>
<organism evidence="4 5">
    <name type="scientific">Bosea vaviloviae</name>
    <dbReference type="NCBI Taxonomy" id="1526658"/>
    <lineage>
        <taxon>Bacteria</taxon>
        <taxon>Pseudomonadati</taxon>
        <taxon>Pseudomonadota</taxon>
        <taxon>Alphaproteobacteria</taxon>
        <taxon>Hyphomicrobiales</taxon>
        <taxon>Boseaceae</taxon>
        <taxon>Bosea</taxon>
    </lineage>
</organism>
<dbReference type="InterPro" id="IPR011111">
    <property type="entry name" value="Plasmid_RepB"/>
</dbReference>
<evidence type="ECO:0000259" key="3">
    <source>
        <dbReference type="SMART" id="SM00470"/>
    </source>
</evidence>
<dbReference type="NCBIfam" id="TIGR00180">
    <property type="entry name" value="parB_part"/>
    <property type="match status" value="1"/>
</dbReference>
<protein>
    <submittedName>
        <fullName evidence="4">Replication protein B</fullName>
    </submittedName>
</protein>
<evidence type="ECO:0000313" key="4">
    <source>
        <dbReference type="EMBL" id="KPH79298.1"/>
    </source>
</evidence>
<proteinExistence type="inferred from homology"/>
<dbReference type="RefSeq" id="WP_054210706.1">
    <property type="nucleotide sequence ID" value="NZ_LGSZ01000051.1"/>
</dbReference>
<dbReference type="SMART" id="SM00470">
    <property type="entry name" value="ParB"/>
    <property type="match status" value="1"/>
</dbReference>
<dbReference type="InterPro" id="IPR017819">
    <property type="entry name" value="Plasmid_partition_RepB"/>
</dbReference>
<dbReference type="Gene3D" id="3.90.1530.30">
    <property type="match status" value="1"/>
</dbReference>
<feature type="domain" description="ParB-like N-terminal" evidence="3">
    <location>
        <begin position="75"/>
        <end position="167"/>
    </location>
</feature>
<dbReference type="Pfam" id="PF07506">
    <property type="entry name" value="RepB"/>
    <property type="match status" value="1"/>
</dbReference>
<dbReference type="Gene3D" id="1.10.10.2830">
    <property type="match status" value="1"/>
</dbReference>
<dbReference type="Proteomes" id="UP000037822">
    <property type="component" value="Unassembled WGS sequence"/>
</dbReference>
<dbReference type="InterPro" id="IPR004437">
    <property type="entry name" value="ParB/RepB/Spo0J"/>
</dbReference>
<dbReference type="NCBIfam" id="TIGR03454">
    <property type="entry name" value="partition_RepB"/>
    <property type="match status" value="1"/>
</dbReference>
<dbReference type="SUPFAM" id="SSF110849">
    <property type="entry name" value="ParB/Sulfiredoxin"/>
    <property type="match status" value="1"/>
</dbReference>
<dbReference type="InterPro" id="IPR037972">
    <property type="entry name" value="RepB_N"/>
</dbReference>
<dbReference type="AlphaFoldDB" id="A0A0N1F2Z0"/>
<reference evidence="4 5" key="1">
    <citation type="submission" date="2015-07" db="EMBL/GenBank/DDBJ databases">
        <title>Whole genome sequencing of Bosea vaviloviae isolated from cave pool.</title>
        <authorList>
            <person name="Tan N.E.H."/>
            <person name="Lee Y.P."/>
            <person name="Gan H.M."/>
            <person name="Barton H."/>
            <person name="Savka M.A."/>
        </authorList>
    </citation>
    <scope>NUCLEOTIDE SEQUENCE [LARGE SCALE GENOMIC DNA]</scope>
    <source>
        <strain evidence="4 5">SD260</strain>
    </source>
</reference>